<reference evidence="1" key="1">
    <citation type="submission" date="2014-09" db="EMBL/GenBank/DDBJ databases">
        <authorList>
            <person name="Magalhaes I.L.F."/>
            <person name="Oliveira U."/>
            <person name="Santos F.R."/>
            <person name="Vidigal T.H.D.A."/>
            <person name="Brescovit A.D."/>
            <person name="Santos A.J."/>
        </authorList>
    </citation>
    <scope>NUCLEOTIDE SEQUENCE</scope>
    <source>
        <tissue evidence="1">Shoot tissue taken approximately 20 cm above the soil surface</tissue>
    </source>
</reference>
<accession>A0A0A8ZSM1</accession>
<dbReference type="EMBL" id="GBRH01258130">
    <property type="protein sequence ID" value="JAD39765.1"/>
    <property type="molecule type" value="Transcribed_RNA"/>
</dbReference>
<organism evidence="1">
    <name type="scientific">Arundo donax</name>
    <name type="common">Giant reed</name>
    <name type="synonym">Donax arundinaceus</name>
    <dbReference type="NCBI Taxonomy" id="35708"/>
    <lineage>
        <taxon>Eukaryota</taxon>
        <taxon>Viridiplantae</taxon>
        <taxon>Streptophyta</taxon>
        <taxon>Embryophyta</taxon>
        <taxon>Tracheophyta</taxon>
        <taxon>Spermatophyta</taxon>
        <taxon>Magnoliopsida</taxon>
        <taxon>Liliopsida</taxon>
        <taxon>Poales</taxon>
        <taxon>Poaceae</taxon>
        <taxon>PACMAD clade</taxon>
        <taxon>Arundinoideae</taxon>
        <taxon>Arundineae</taxon>
        <taxon>Arundo</taxon>
    </lineage>
</organism>
<evidence type="ECO:0000313" key="1">
    <source>
        <dbReference type="EMBL" id="JAD39765.1"/>
    </source>
</evidence>
<name>A0A0A8ZSM1_ARUDO</name>
<reference evidence="1" key="2">
    <citation type="journal article" date="2015" name="Data Brief">
        <title>Shoot transcriptome of the giant reed, Arundo donax.</title>
        <authorList>
            <person name="Barrero R.A."/>
            <person name="Guerrero F.D."/>
            <person name="Moolhuijzen P."/>
            <person name="Goolsby J.A."/>
            <person name="Tidwell J."/>
            <person name="Bellgard S.E."/>
            <person name="Bellgard M.I."/>
        </authorList>
    </citation>
    <scope>NUCLEOTIDE SEQUENCE</scope>
    <source>
        <tissue evidence="1">Shoot tissue taken approximately 20 cm above the soil surface</tissue>
    </source>
</reference>
<protein>
    <submittedName>
        <fullName evidence="1">Uncharacterized protein</fullName>
    </submittedName>
</protein>
<proteinExistence type="predicted"/>
<sequence>MRSSHLIVFFTL</sequence>